<dbReference type="GO" id="GO:0016020">
    <property type="term" value="C:membrane"/>
    <property type="evidence" value="ECO:0007669"/>
    <property type="project" value="UniProtKB-ARBA"/>
</dbReference>
<feature type="region of interest" description="Disordered" evidence="10">
    <location>
        <begin position="922"/>
        <end position="952"/>
    </location>
</feature>
<dbReference type="PROSITE" id="PS50056">
    <property type="entry name" value="TYR_PHOSPHATASE_2"/>
    <property type="match status" value="1"/>
</dbReference>
<evidence type="ECO:0000259" key="11">
    <source>
        <dbReference type="PROSITE" id="PS50055"/>
    </source>
</evidence>
<sequence>MAHRTGGLFRELRGTLRLPQSQTSYHVSQSEQLHSTHEQQLTIPLDGASQQNGCAKSKQRNGISSKLRSGLSLRGSKNQNPPSVSADARNNVKCVILMLDDSKHPFEVHKHAKGSVLVDMVFESLGCPPVERDYFGLQFAERTEDADGMRWLDPSKAIKKQFKLNPPYLFYFRVKFYVADPCALQEETSRFHFFLQIQKDILEGRLVVPQPTAILLASYAVQSDLGDFNPDEHLHGYLADLRLVPNQTEDVEAKIAELHRMHRGQYPSEAEYNYLAHAKRLDMYGVDLHRARVSPLLLRKHLPTSLGAESQTSRASVNNNNNHSNHHHHHAYANHQQRHQQRQQQQQHNHDQSQPANHRHSHPIPSNVEQHQDAPRRHTLTRGAVLLSGHSIRKSIRRLPRMVAQLTTGGRMGAYGASMNASDEFIVSKGVCSDASGGKQSDQPRREEGDSGIKDLVEGFGNGVSASELLIPLCMDSKQAEIQLGVTAQGLVVFQNNIKMNTFSWAKIIKISFKKKQFFIQLRREGEEEFDSLLGFNMQSYRSCKNLWQSCVEHHAFFRLQSTSRILPSRKLFHGGLFHLGSKFRYSGRSAFETMQEAELRQREKLDNLANSAGGDDLSAATGATGAETWRDLRKSPNYQGPSTLQAHSHQSGGTSKIQLDQQQQQQQTSREASPRRAANGHCTPSHVRSHSQPHKTPLTPSRSHPPHATHLPQQQPLVKGRGAYMCTTGVPIQTPHSGGAAVAQAPTTASAMQLQSHHVSYAGASAGVQQVHPRPSQVQDDARLNLTPRKAWTESPTQSQVCTGELNRSQQLINNKCQNSSATGEESLLESIMKSTGFAPQAVRGEPVRGLRYADEEDFDEPLKDNRAATTSPATEQICTTSNVVSMDGQLQAYSDVGLGGLGGVGTAQLDKDSLNNNTNNINNNSVSQNNKAHKEVHSPTSTVSYLSSPSTDSVGSASLIRIKLKADAQGRFGFNVKGGLDQNNSPIVVSKVVPKTPADSTAPRLEEGDEVVAINGHEVRGLTHEQVVKLIRSWVEDTSPCNTTGGGRSGASPNTATPLTAADKETSGVLRDSVERPQRKKEKKSTGVFGEIVLTVRPQAFLFRKGAETDLESEPDFQYIPLSSDDLESPRVASAASKPLQESMLLLKESLHSGALVAQFEQLYRKKPGMLCEMSKLAKNAALNRYKDISPYDKTRVVLTADSPNGNDYINASYVIMKVPSSGIVNRYIATQGPLQNTTLDFWQMVWEQQSTLVVMLTTLIEKARLKCYKYWPNLYETQTFGRLQVSCVAEQETSSFAFREFSLINADNNEERHISHMQYLAWPDHGVPDDATDFLEFIAKVRSNRDAMVEPTIVHCSAGIGRTGVLILMETAMCLIEANEPVYPVEITRTMRDQRAMLIQTASQYKFVCEAILKVYREGIVKPLPEYQR</sequence>
<keyword evidence="5" id="KW-0963">Cytoplasm</keyword>
<dbReference type="SMART" id="SM01196">
    <property type="entry name" value="FERM_C"/>
    <property type="match status" value="1"/>
</dbReference>
<keyword evidence="7" id="KW-0904">Protein phosphatase</keyword>
<gene>
    <name evidence="16" type="primary">LOC100901955</name>
</gene>
<dbReference type="Gene3D" id="3.10.20.90">
    <property type="entry name" value="Phosphatidylinositol 3-kinase Catalytic Subunit, Chain A, domain 1"/>
    <property type="match status" value="1"/>
</dbReference>
<dbReference type="GO" id="GO:0004725">
    <property type="term" value="F:protein tyrosine phosphatase activity"/>
    <property type="evidence" value="ECO:0007669"/>
    <property type="project" value="UniProtKB-EC"/>
</dbReference>
<dbReference type="InterPro" id="IPR000387">
    <property type="entry name" value="Tyr_Pase_dom"/>
</dbReference>
<dbReference type="InterPro" id="IPR011993">
    <property type="entry name" value="PH-like_dom_sf"/>
</dbReference>
<dbReference type="SUPFAM" id="SSF47031">
    <property type="entry name" value="Second domain of FERM"/>
    <property type="match status" value="1"/>
</dbReference>
<dbReference type="InterPro" id="IPR000299">
    <property type="entry name" value="FERM_domain"/>
</dbReference>
<dbReference type="GeneID" id="100901955"/>
<evidence type="ECO:0000256" key="7">
    <source>
        <dbReference type="ARBA" id="ARBA00022912"/>
    </source>
</evidence>
<feature type="compositionally biased region" description="Polar residues" evidence="10">
    <location>
        <begin position="637"/>
        <end position="661"/>
    </location>
</feature>
<dbReference type="GO" id="GO:0071944">
    <property type="term" value="C:cell periphery"/>
    <property type="evidence" value="ECO:0007669"/>
    <property type="project" value="UniProtKB-ARBA"/>
</dbReference>
<evidence type="ECO:0000256" key="6">
    <source>
        <dbReference type="ARBA" id="ARBA00022801"/>
    </source>
</evidence>
<evidence type="ECO:0000256" key="3">
    <source>
        <dbReference type="ARBA" id="ARBA00009649"/>
    </source>
</evidence>
<dbReference type="InterPro" id="IPR014352">
    <property type="entry name" value="FERM/acyl-CoA-bd_prot_sf"/>
</dbReference>
<proteinExistence type="inferred from homology"/>
<dbReference type="GO" id="GO:0048666">
    <property type="term" value="P:neuron development"/>
    <property type="evidence" value="ECO:0007669"/>
    <property type="project" value="UniProtKB-ARBA"/>
</dbReference>
<dbReference type="CDD" id="cd14541">
    <property type="entry name" value="PTPc-N3_4"/>
    <property type="match status" value="1"/>
</dbReference>
<feature type="domain" description="FERM" evidence="13">
    <location>
        <begin position="92"/>
        <end position="562"/>
    </location>
</feature>
<feature type="region of interest" description="Disordered" evidence="10">
    <location>
        <begin position="433"/>
        <end position="452"/>
    </location>
</feature>
<dbReference type="InterPro" id="IPR014847">
    <property type="entry name" value="FA"/>
</dbReference>
<dbReference type="InterPro" id="IPR000242">
    <property type="entry name" value="PTP_cat"/>
</dbReference>
<dbReference type="KEGG" id="goe:100901955"/>
<evidence type="ECO:0000256" key="10">
    <source>
        <dbReference type="SAM" id="MobiDB-lite"/>
    </source>
</evidence>
<dbReference type="PROSITE" id="PS00383">
    <property type="entry name" value="TYR_PHOSPHATASE_1"/>
    <property type="match status" value="1"/>
</dbReference>
<protein>
    <recommendedName>
        <fullName evidence="4">protein-tyrosine-phosphatase</fullName>
        <ecNumber evidence="4">3.1.3.48</ecNumber>
    </recommendedName>
</protein>
<dbReference type="SMART" id="SM00295">
    <property type="entry name" value="B41"/>
    <property type="match status" value="1"/>
</dbReference>
<feature type="region of interest" description="Disordered" evidence="10">
    <location>
        <begin position="633"/>
        <end position="719"/>
    </location>
</feature>
<dbReference type="Proteomes" id="UP000694867">
    <property type="component" value="Unplaced"/>
</dbReference>
<dbReference type="SMART" id="SM01195">
    <property type="entry name" value="FA"/>
    <property type="match status" value="1"/>
</dbReference>
<dbReference type="InterPro" id="IPR003595">
    <property type="entry name" value="Tyr_Pase_cat"/>
</dbReference>
<comment type="similarity">
    <text evidence="3">Belongs to the protein-tyrosine phosphatase family. Non-receptor class subfamily.</text>
</comment>
<dbReference type="SUPFAM" id="SSF52799">
    <property type="entry name" value="(Phosphotyrosine protein) phosphatases II"/>
    <property type="match status" value="1"/>
</dbReference>
<evidence type="ECO:0000259" key="13">
    <source>
        <dbReference type="PROSITE" id="PS50057"/>
    </source>
</evidence>
<dbReference type="PROSITE" id="PS00661">
    <property type="entry name" value="FERM_2"/>
    <property type="match status" value="1"/>
</dbReference>
<dbReference type="PRINTS" id="PR00935">
    <property type="entry name" value="BAND41"/>
</dbReference>
<evidence type="ECO:0000259" key="14">
    <source>
        <dbReference type="PROSITE" id="PS50106"/>
    </source>
</evidence>
<dbReference type="InterPro" id="IPR001478">
    <property type="entry name" value="PDZ"/>
</dbReference>
<dbReference type="InterPro" id="IPR029021">
    <property type="entry name" value="Prot-tyrosine_phosphatase-like"/>
</dbReference>
<feature type="compositionally biased region" description="Basic residues" evidence="10">
    <location>
        <begin position="324"/>
        <end position="341"/>
    </location>
</feature>
<feature type="domain" description="Tyrosine-protein phosphatase" evidence="11">
    <location>
        <begin position="1158"/>
        <end position="1418"/>
    </location>
</feature>
<feature type="compositionally biased region" description="Low complexity" evidence="10">
    <location>
        <begin position="922"/>
        <end position="932"/>
    </location>
</feature>
<dbReference type="InterPro" id="IPR018980">
    <property type="entry name" value="FERM_PH-like_C"/>
</dbReference>
<dbReference type="PROSITE" id="PS50057">
    <property type="entry name" value="FERM_3"/>
    <property type="match status" value="1"/>
</dbReference>
<dbReference type="Pfam" id="PF00102">
    <property type="entry name" value="Y_phosphatase"/>
    <property type="match status" value="1"/>
</dbReference>
<dbReference type="GO" id="GO:0009887">
    <property type="term" value="P:animal organ morphogenesis"/>
    <property type="evidence" value="ECO:0007669"/>
    <property type="project" value="UniProtKB-ARBA"/>
</dbReference>
<evidence type="ECO:0000256" key="5">
    <source>
        <dbReference type="ARBA" id="ARBA00022490"/>
    </source>
</evidence>
<dbReference type="Gene3D" id="2.30.29.30">
    <property type="entry name" value="Pleckstrin-homology domain (PH domain)/Phosphotyrosine-binding domain (PTB)"/>
    <property type="match status" value="1"/>
</dbReference>
<evidence type="ECO:0000259" key="12">
    <source>
        <dbReference type="PROSITE" id="PS50056"/>
    </source>
</evidence>
<feature type="domain" description="Tyrosine specific protein phosphatases" evidence="12">
    <location>
        <begin position="1335"/>
        <end position="1409"/>
    </location>
</feature>
<dbReference type="InterPro" id="IPR036034">
    <property type="entry name" value="PDZ_sf"/>
</dbReference>
<dbReference type="PANTHER" id="PTHR45706:SF4">
    <property type="entry name" value="TYROSINE-PROTEIN PHOSPHATASE"/>
    <property type="match status" value="1"/>
</dbReference>
<dbReference type="PROSITE" id="PS00660">
    <property type="entry name" value="FERM_1"/>
    <property type="match status" value="1"/>
</dbReference>
<dbReference type="InterPro" id="IPR018979">
    <property type="entry name" value="FERM_N"/>
</dbReference>
<dbReference type="PROSITE" id="PS50106">
    <property type="entry name" value="PDZ"/>
    <property type="match status" value="1"/>
</dbReference>
<dbReference type="GO" id="GO:0070161">
    <property type="term" value="C:anchoring junction"/>
    <property type="evidence" value="ECO:0007669"/>
    <property type="project" value="UniProtKB-SubCell"/>
</dbReference>
<comment type="subcellular location">
    <subcellularLocation>
        <location evidence="2">Cell junction</location>
    </subcellularLocation>
    <subcellularLocation>
        <location evidence="1">Cytoplasm</location>
        <location evidence="1">Cytoskeleton</location>
    </subcellularLocation>
</comment>
<name>A0AAJ7SJJ0_9ACAR</name>
<dbReference type="GO" id="GO:0005856">
    <property type="term" value="C:cytoskeleton"/>
    <property type="evidence" value="ECO:0007669"/>
    <property type="project" value="UniProtKB-SubCell"/>
</dbReference>
<evidence type="ECO:0000313" key="15">
    <source>
        <dbReference type="Proteomes" id="UP000694867"/>
    </source>
</evidence>
<dbReference type="Pfam" id="PF00595">
    <property type="entry name" value="PDZ"/>
    <property type="match status" value="1"/>
</dbReference>
<dbReference type="InterPro" id="IPR035963">
    <property type="entry name" value="FERM_2"/>
</dbReference>
<keyword evidence="6" id="KW-0378">Hydrolase</keyword>
<dbReference type="PRINTS" id="PR00700">
    <property type="entry name" value="PRTYPHPHTASE"/>
</dbReference>
<evidence type="ECO:0000256" key="8">
    <source>
        <dbReference type="ARBA" id="ARBA00022949"/>
    </source>
</evidence>
<dbReference type="InterPro" id="IPR029071">
    <property type="entry name" value="Ubiquitin-like_domsf"/>
</dbReference>
<keyword evidence="15" id="KW-1185">Reference proteome</keyword>
<dbReference type="SUPFAM" id="SSF50729">
    <property type="entry name" value="PH domain-like"/>
    <property type="match status" value="1"/>
</dbReference>
<dbReference type="InterPro" id="IPR016130">
    <property type="entry name" value="Tyr_Pase_AS"/>
</dbReference>
<dbReference type="CDD" id="cd14473">
    <property type="entry name" value="FERM_B-lobe"/>
    <property type="match status" value="1"/>
</dbReference>
<dbReference type="Gene3D" id="3.90.190.10">
    <property type="entry name" value="Protein tyrosine phosphatase superfamily"/>
    <property type="match status" value="1"/>
</dbReference>
<feature type="region of interest" description="Disordered" evidence="10">
    <location>
        <begin position="1042"/>
        <end position="1085"/>
    </location>
</feature>
<dbReference type="SMART" id="SM00194">
    <property type="entry name" value="PTPc"/>
    <property type="match status" value="1"/>
</dbReference>
<dbReference type="CDD" id="cd17100">
    <property type="entry name" value="FERM_F1_PTPN3_like"/>
    <property type="match status" value="1"/>
</dbReference>
<dbReference type="InterPro" id="IPR019748">
    <property type="entry name" value="FERM_central"/>
</dbReference>
<dbReference type="SUPFAM" id="SSF54236">
    <property type="entry name" value="Ubiquitin-like"/>
    <property type="match status" value="1"/>
</dbReference>
<dbReference type="Pfam" id="PF08736">
    <property type="entry name" value="FA"/>
    <property type="match status" value="1"/>
</dbReference>
<dbReference type="FunFam" id="2.30.29.30:FF:000002">
    <property type="entry name" value="Band 4.1-like protein 5 isoform 1"/>
    <property type="match status" value="1"/>
</dbReference>
<feature type="region of interest" description="Disordered" evidence="10">
    <location>
        <begin position="856"/>
        <end position="875"/>
    </location>
</feature>
<dbReference type="InterPro" id="IPR019747">
    <property type="entry name" value="FERM_CS"/>
</dbReference>
<organism evidence="15 16">
    <name type="scientific">Galendromus occidentalis</name>
    <name type="common">western predatory mite</name>
    <dbReference type="NCBI Taxonomy" id="34638"/>
    <lineage>
        <taxon>Eukaryota</taxon>
        <taxon>Metazoa</taxon>
        <taxon>Ecdysozoa</taxon>
        <taxon>Arthropoda</taxon>
        <taxon>Chelicerata</taxon>
        <taxon>Arachnida</taxon>
        <taxon>Acari</taxon>
        <taxon>Parasitiformes</taxon>
        <taxon>Mesostigmata</taxon>
        <taxon>Gamasina</taxon>
        <taxon>Phytoseioidea</taxon>
        <taxon>Phytoseiidae</taxon>
        <taxon>Typhlodrominae</taxon>
        <taxon>Galendromus</taxon>
    </lineage>
</organism>
<keyword evidence="9" id="KW-0206">Cytoskeleton</keyword>
<dbReference type="FunFam" id="1.20.80.10:FF:000003">
    <property type="entry name" value="Tyrosine-protein phosphatase non-receptor type 4"/>
    <property type="match status" value="1"/>
</dbReference>
<dbReference type="PANTHER" id="PTHR45706">
    <property type="entry name" value="TYROSINE-PROTEIN PHOSPHATASE"/>
    <property type="match status" value="1"/>
</dbReference>
<reference evidence="16" key="1">
    <citation type="submission" date="2025-08" db="UniProtKB">
        <authorList>
            <consortium name="RefSeq"/>
        </authorList>
    </citation>
    <scope>IDENTIFICATION</scope>
</reference>
<feature type="compositionally biased region" description="Polar residues" evidence="10">
    <location>
        <begin position="940"/>
        <end position="952"/>
    </location>
</feature>
<evidence type="ECO:0000256" key="2">
    <source>
        <dbReference type="ARBA" id="ARBA00004282"/>
    </source>
</evidence>
<dbReference type="Pfam" id="PF00373">
    <property type="entry name" value="FERM_M"/>
    <property type="match status" value="1"/>
</dbReference>
<dbReference type="SUPFAM" id="SSF50156">
    <property type="entry name" value="PDZ domain-like"/>
    <property type="match status" value="1"/>
</dbReference>
<evidence type="ECO:0000256" key="1">
    <source>
        <dbReference type="ARBA" id="ARBA00004245"/>
    </source>
</evidence>
<dbReference type="RefSeq" id="XP_028969067.1">
    <property type="nucleotide sequence ID" value="XM_029113234.1"/>
</dbReference>
<dbReference type="PROSITE" id="PS50055">
    <property type="entry name" value="TYR_PHOSPHATASE_PTP"/>
    <property type="match status" value="1"/>
</dbReference>
<feature type="domain" description="PDZ" evidence="14">
    <location>
        <begin position="963"/>
        <end position="1035"/>
    </location>
</feature>
<feature type="compositionally biased region" description="Basic and acidic residues" evidence="10">
    <location>
        <begin position="442"/>
        <end position="452"/>
    </location>
</feature>
<dbReference type="Gene3D" id="2.30.42.10">
    <property type="match status" value="1"/>
</dbReference>
<feature type="compositionally biased region" description="Polar residues" evidence="10">
    <location>
        <begin position="307"/>
        <end position="317"/>
    </location>
</feature>
<dbReference type="SMART" id="SM00404">
    <property type="entry name" value="PTPc_motif"/>
    <property type="match status" value="1"/>
</dbReference>
<accession>A0AAJ7SJJ0</accession>
<evidence type="ECO:0000256" key="9">
    <source>
        <dbReference type="ARBA" id="ARBA00023212"/>
    </source>
</evidence>
<evidence type="ECO:0000256" key="4">
    <source>
        <dbReference type="ARBA" id="ARBA00013064"/>
    </source>
</evidence>
<feature type="compositionally biased region" description="Basic and acidic residues" evidence="10">
    <location>
        <begin position="1064"/>
        <end position="1079"/>
    </location>
</feature>
<dbReference type="Pfam" id="PF09379">
    <property type="entry name" value="FERM_N"/>
    <property type="match status" value="1"/>
</dbReference>
<feature type="region of interest" description="Disordered" evidence="10">
    <location>
        <begin position="304"/>
        <end position="375"/>
    </location>
</feature>
<evidence type="ECO:0000313" key="16">
    <source>
        <dbReference type="RefSeq" id="XP_028969067.1"/>
    </source>
</evidence>
<dbReference type="Pfam" id="PF09380">
    <property type="entry name" value="FERM_C"/>
    <property type="match status" value="1"/>
</dbReference>
<dbReference type="SMART" id="SM00228">
    <property type="entry name" value="PDZ"/>
    <property type="match status" value="1"/>
</dbReference>
<dbReference type="InterPro" id="IPR019749">
    <property type="entry name" value="Band_41_domain"/>
</dbReference>
<dbReference type="EC" id="3.1.3.48" evidence="4"/>
<keyword evidence="8" id="KW-0965">Cell junction</keyword>
<dbReference type="Gene3D" id="1.20.80.10">
    <property type="match status" value="1"/>
</dbReference>